<comment type="caution">
    <text evidence="1">The sequence shown here is derived from an EMBL/GenBank/DDBJ whole genome shotgun (WGS) entry which is preliminary data.</text>
</comment>
<name>A0A4R7SNN3_9BACT</name>
<dbReference type="NCBIfam" id="NF033819">
    <property type="entry name" value="IS66_TnpB"/>
    <property type="match status" value="1"/>
</dbReference>
<dbReference type="Pfam" id="PF05717">
    <property type="entry name" value="TnpB_IS66"/>
    <property type="match status" value="1"/>
</dbReference>
<gene>
    <name evidence="1" type="ORF">EI77_00079</name>
</gene>
<dbReference type="Proteomes" id="UP000295662">
    <property type="component" value="Unassembled WGS sequence"/>
</dbReference>
<dbReference type="PANTHER" id="PTHR36455">
    <property type="match status" value="1"/>
</dbReference>
<dbReference type="InterPro" id="IPR008878">
    <property type="entry name" value="Transposase_IS66_Orf2"/>
</dbReference>
<accession>A0A4R7SNN3</accession>
<keyword evidence="2" id="KW-1185">Reference proteome</keyword>
<sequence length="65" mass="7108">MLSFTGSLKVFVALEPCDMRKGFEGLSGLVGERLKEDIKSGALFVFSNKRHTRLKVIYLTAAACG</sequence>
<protein>
    <submittedName>
        <fullName evidence="1">Transposase</fullName>
    </submittedName>
</protein>
<dbReference type="EMBL" id="SOCA01000001">
    <property type="protein sequence ID" value="TDU80782.1"/>
    <property type="molecule type" value="Genomic_DNA"/>
</dbReference>
<dbReference type="AlphaFoldDB" id="A0A4R7SNN3"/>
<reference evidence="1 2" key="1">
    <citation type="submission" date="2019-03" db="EMBL/GenBank/DDBJ databases">
        <title>Genomic Encyclopedia of Archaeal and Bacterial Type Strains, Phase II (KMG-II): from individual species to whole genera.</title>
        <authorList>
            <person name="Goeker M."/>
        </authorList>
    </citation>
    <scope>NUCLEOTIDE SEQUENCE [LARGE SCALE GENOMIC DNA]</scope>
    <source>
        <strain evidence="1 2">ATCC 25309</strain>
    </source>
</reference>
<proteinExistence type="predicted"/>
<evidence type="ECO:0000313" key="1">
    <source>
        <dbReference type="EMBL" id="TDU80782.1"/>
    </source>
</evidence>
<organism evidence="1 2">
    <name type="scientific">Prosthecobacter fusiformis</name>
    <dbReference type="NCBI Taxonomy" id="48464"/>
    <lineage>
        <taxon>Bacteria</taxon>
        <taxon>Pseudomonadati</taxon>
        <taxon>Verrucomicrobiota</taxon>
        <taxon>Verrucomicrobiia</taxon>
        <taxon>Verrucomicrobiales</taxon>
        <taxon>Verrucomicrobiaceae</taxon>
        <taxon>Prosthecobacter</taxon>
    </lineage>
</organism>
<dbReference type="PANTHER" id="PTHR36455:SF1">
    <property type="entry name" value="BLR8292 PROTEIN"/>
    <property type="match status" value="1"/>
</dbReference>
<evidence type="ECO:0000313" key="2">
    <source>
        <dbReference type="Proteomes" id="UP000295662"/>
    </source>
</evidence>